<dbReference type="EMBL" id="CP014672">
    <property type="protein sequence ID" value="ANW99234.1"/>
    <property type="molecule type" value="Genomic_DNA"/>
</dbReference>
<dbReference type="OrthoDB" id="2086541at2"/>
<accession>A0A1B1YEN7</accession>
<evidence type="ECO:0000313" key="1">
    <source>
        <dbReference type="EMBL" id="ANW99234.1"/>
    </source>
</evidence>
<reference evidence="1 2" key="1">
    <citation type="submission" date="2016-02" db="EMBL/GenBank/DDBJ databases">
        <title>Comparison of Clostridium stercorarium subspecies using comparative genomics and transcriptomics.</title>
        <authorList>
            <person name="Schellenberg J."/>
            <person name="Thallinger G."/>
            <person name="Levin D.B."/>
            <person name="Zhang X."/>
            <person name="Alvare G."/>
            <person name="Fristensky B."/>
            <person name="Sparling R."/>
        </authorList>
    </citation>
    <scope>NUCLEOTIDE SEQUENCE [LARGE SCALE GENOMIC DNA]</scope>
    <source>
        <strain evidence="1 2">DSM 2910</strain>
    </source>
</reference>
<evidence type="ECO:0000313" key="2">
    <source>
        <dbReference type="Proteomes" id="UP000092971"/>
    </source>
</evidence>
<protein>
    <submittedName>
        <fullName evidence="1">Uncharacterized protein</fullName>
    </submittedName>
</protein>
<dbReference type="Proteomes" id="UP000092971">
    <property type="component" value="Chromosome"/>
</dbReference>
<dbReference type="AlphaFoldDB" id="A0A1B1YEN7"/>
<sequence length="168" mass="19367">MKTSEYETPFAKLHIYKNGHPIDFEIQPFDYGMYLNDNSFKKPEGLYIVTVDMDFLHSGDILVCEFDQGYLQDDGGGEHMLNIVGTIGNYTVGMGTTDTQDINECYGDNGRWLPYEVWGNTGCGYEVHIIDNPEHYKERKHFQQIFFYIAWEAGTTDEAWELISFVTS</sequence>
<organism evidence="1 2">
    <name type="scientific">Thermoclostridium stercorarium subsp. thermolacticum DSM 2910</name>
    <dbReference type="NCBI Taxonomy" id="1121336"/>
    <lineage>
        <taxon>Bacteria</taxon>
        <taxon>Bacillati</taxon>
        <taxon>Bacillota</taxon>
        <taxon>Clostridia</taxon>
        <taxon>Eubacteriales</taxon>
        <taxon>Oscillospiraceae</taxon>
        <taxon>Thermoclostridium</taxon>
    </lineage>
</organism>
<proteinExistence type="predicted"/>
<gene>
    <name evidence="1" type="ORF">CSTERTH_09445</name>
</gene>
<name>A0A1B1YEN7_THEST</name>
<dbReference type="RefSeq" id="WP_015359609.1">
    <property type="nucleotide sequence ID" value="NZ_CP014672.1"/>
</dbReference>